<dbReference type="PANTHER" id="PTHR30024:SF47">
    <property type="entry name" value="TAURINE-BINDING PERIPLASMIC PROTEIN"/>
    <property type="match status" value="1"/>
</dbReference>
<feature type="region of interest" description="Disordered" evidence="4">
    <location>
        <begin position="381"/>
        <end position="421"/>
    </location>
</feature>
<protein>
    <recommendedName>
        <fullName evidence="5">SsuA/THI5-like domain-containing protein</fullName>
    </recommendedName>
</protein>
<feature type="compositionally biased region" description="Basic residues" evidence="4">
    <location>
        <begin position="385"/>
        <end position="394"/>
    </location>
</feature>
<name>A0A4U7ARN4_9PEZI</name>
<dbReference type="Pfam" id="PF09084">
    <property type="entry name" value="NMT1"/>
    <property type="match status" value="1"/>
</dbReference>
<comment type="subcellular location">
    <subcellularLocation>
        <location evidence="1">Periplasm</location>
    </subcellularLocation>
</comment>
<dbReference type="AlphaFoldDB" id="A0A4U7ARN4"/>
<sequence length="1011" mass="110870">MSADVAGAQLDDIDPELEARLLTLFGNSFGPPAPRQTTSDHDDADVARITEIELQREAWFQRLRPNRGDQQVTHTYVDEDTSDNWDPEIGDDGGCAAKSRQYKDPAQRRQEDQERQDRRAIEYGKVMQECLQHSHKKCTAVVTLRLTNDELRAIAGAIPDTWPEGACFVRSIHFKETMWETNISETNIINVERRPLVRVTEGHNGKSTLIGHGEYQGCWSCAKLGEDCSLRKDSPYRWPCEACVATGDDCELVRPAVRKRRCQTCEVKKEPCTFSYNPEADGPCDYCTSHEVHCIAGPRKDGFPDRYICEAPGRNGRPKVFDPELPELLHDRCSHCEEVGADCTLYASEGENPVSKEPPCKRCTMENKECSGLPLASTFVTRTSSSKKRSRLKKNKDPLEEPSDGDDTYNDKAARRAKPGRKKVRILETAVDEEDGLRWTSSSDEDGLFVRPAKQVRQNSDDQASPGAAMMSGALDPPQAEPESRLFQPVLYNQEICSLCACFKYAFLGKHAKTKVQEWQSTDHEGTFVCENCTKHRMAILCCPAHDLVEYSFSSIANFTDMINRLLVDQATTGDPFCSLCPAMATHRCQNGGEDETGCGLLLCTTCWKGLRRCKGSFGDFVEGTPATKTSVRPLGMRADVELLREGGDSFLSVLVAAFGFLSIADAFEGKQRTPLDNIKYGAFTQTATYSIANQLGVFAAYGLNVTCLQIPNSTYAYQQVQTGGYDVLTGTIDNVANLRFNQGRPLTVLGQLDAGPDLTIASVPSITSILDLRGKSLMVDSATSGYALFLRKILSLYGLRLEASDYTFTVVGSTNLRYAALRNGTYNGEAVYATILTYPFTAQAQSLPQGQELNILTCASDFVAPFASSAITVSQDTLSDSNKTALLTRFVSALYDANRYLASTEDDDKKCAVQAISQQLNVTTAVAELEYAAATDLVSGEVSVGQLGNLTVDRIGLLNVLDVRTQFGGFGNATSGLNFVDGIEPGVGKMIDYTVLRAAIAGSKGVAIRC</sequence>
<feature type="compositionally biased region" description="Acidic residues" evidence="4">
    <location>
        <begin position="78"/>
        <end position="91"/>
    </location>
</feature>
<dbReference type="GO" id="GO:0042597">
    <property type="term" value="C:periplasmic space"/>
    <property type="evidence" value="ECO:0007669"/>
    <property type="project" value="UniProtKB-SubCell"/>
</dbReference>
<dbReference type="PANTHER" id="PTHR30024">
    <property type="entry name" value="ALIPHATIC SULFONATES-BINDING PROTEIN-RELATED"/>
    <property type="match status" value="1"/>
</dbReference>
<reference evidence="6 7" key="1">
    <citation type="submission" date="2018-02" db="EMBL/GenBank/DDBJ databases">
        <title>Draft genome sequences of Elsinoe sp., causing black scab on jojoba.</title>
        <authorList>
            <person name="Stodart B."/>
            <person name="Jeffress S."/>
            <person name="Ash G."/>
            <person name="Arun Chinnappa K."/>
        </authorList>
    </citation>
    <scope>NUCLEOTIDE SEQUENCE [LARGE SCALE GENOMIC DNA]</scope>
    <source>
        <strain evidence="6 7">Hillstone_2</strain>
    </source>
</reference>
<proteinExistence type="inferred from homology"/>
<feature type="compositionally biased region" description="Basic and acidic residues" evidence="4">
    <location>
        <begin position="101"/>
        <end position="116"/>
    </location>
</feature>
<dbReference type="EMBL" id="PTQR01000107">
    <property type="protein sequence ID" value="TKX19675.1"/>
    <property type="molecule type" value="Genomic_DNA"/>
</dbReference>
<evidence type="ECO:0000313" key="7">
    <source>
        <dbReference type="Proteomes" id="UP000308133"/>
    </source>
</evidence>
<feature type="domain" description="SsuA/THI5-like" evidence="5">
    <location>
        <begin position="686"/>
        <end position="903"/>
    </location>
</feature>
<feature type="region of interest" description="Disordered" evidence="4">
    <location>
        <begin position="449"/>
        <end position="481"/>
    </location>
</feature>
<dbReference type="Gene3D" id="3.40.190.10">
    <property type="entry name" value="Periplasmic binding protein-like II"/>
    <property type="match status" value="2"/>
</dbReference>
<gene>
    <name evidence="6" type="ORF">C1H76_8121</name>
</gene>
<evidence type="ECO:0000256" key="3">
    <source>
        <dbReference type="ARBA" id="ARBA00022729"/>
    </source>
</evidence>
<dbReference type="SUPFAM" id="SSF53850">
    <property type="entry name" value="Periplasmic binding protein-like II"/>
    <property type="match status" value="1"/>
</dbReference>
<evidence type="ECO:0000256" key="1">
    <source>
        <dbReference type="ARBA" id="ARBA00004418"/>
    </source>
</evidence>
<keyword evidence="3" id="KW-0732">Signal</keyword>
<organism evidence="6 7">
    <name type="scientific">Elsinoe australis</name>
    <dbReference type="NCBI Taxonomy" id="40998"/>
    <lineage>
        <taxon>Eukaryota</taxon>
        <taxon>Fungi</taxon>
        <taxon>Dikarya</taxon>
        <taxon>Ascomycota</taxon>
        <taxon>Pezizomycotina</taxon>
        <taxon>Dothideomycetes</taxon>
        <taxon>Dothideomycetidae</taxon>
        <taxon>Myriangiales</taxon>
        <taxon>Elsinoaceae</taxon>
        <taxon>Elsinoe</taxon>
    </lineage>
</organism>
<evidence type="ECO:0000256" key="2">
    <source>
        <dbReference type="ARBA" id="ARBA00010742"/>
    </source>
</evidence>
<evidence type="ECO:0000313" key="6">
    <source>
        <dbReference type="EMBL" id="TKX19675.1"/>
    </source>
</evidence>
<evidence type="ECO:0000259" key="5">
    <source>
        <dbReference type="Pfam" id="PF09084"/>
    </source>
</evidence>
<evidence type="ECO:0000256" key="4">
    <source>
        <dbReference type="SAM" id="MobiDB-lite"/>
    </source>
</evidence>
<comment type="caution">
    <text evidence="6">The sequence shown here is derived from an EMBL/GenBank/DDBJ whole genome shotgun (WGS) entry which is preliminary data.</text>
</comment>
<comment type="similarity">
    <text evidence="2">Belongs to the bacterial solute-binding protein SsuA/TauA family.</text>
</comment>
<feature type="region of interest" description="Disordered" evidence="4">
    <location>
        <begin position="71"/>
        <end position="116"/>
    </location>
</feature>
<accession>A0A4U7ARN4</accession>
<dbReference type="Proteomes" id="UP000308133">
    <property type="component" value="Unassembled WGS sequence"/>
</dbReference>
<dbReference type="InterPro" id="IPR015168">
    <property type="entry name" value="SsuA/THI5"/>
</dbReference>